<accession>A0AC34G730</accession>
<protein>
    <submittedName>
        <fullName evidence="2">Uncharacterized protein</fullName>
    </submittedName>
</protein>
<evidence type="ECO:0000313" key="2">
    <source>
        <dbReference type="WBParaSite" id="ES5_v2.g25498.t1"/>
    </source>
</evidence>
<evidence type="ECO:0000313" key="1">
    <source>
        <dbReference type="Proteomes" id="UP000887579"/>
    </source>
</evidence>
<reference evidence="2" key="1">
    <citation type="submission" date="2022-11" db="UniProtKB">
        <authorList>
            <consortium name="WormBaseParasite"/>
        </authorList>
    </citation>
    <scope>IDENTIFICATION</scope>
</reference>
<sequence>PKQEKVGTEFSNTDSEITINHSTGYFPEYKGSKIFTHDGGTFEVVKAQAEKLTDERKKKPDLVSTLTGTHAKQEQLKKEFEANQPKAEAFILDDDTDTEEEEEFEKEEVQPDNIKEVQPDNIKEEYPSVLSDNKELAPELQAISNEDIEKPFTEFQLLGLKSINFTKTNNRYTLTFDPKYIISLKLSHGFAQAIGFTQTTTVLNNQTAKPATNPFYSHHLNFQKIPIEFCHQRTGLYKYYNSKWERLTDISNWENIDLEGAFVKTQHGRLVDPEIIELTNQERNAVIAYYAKKGRNVTLCSNFIVRDNQCGSVILPQDCKILSF</sequence>
<name>A0AC34G730_9BILA</name>
<dbReference type="Proteomes" id="UP000887579">
    <property type="component" value="Unplaced"/>
</dbReference>
<organism evidence="1 2">
    <name type="scientific">Panagrolaimus sp. ES5</name>
    <dbReference type="NCBI Taxonomy" id="591445"/>
    <lineage>
        <taxon>Eukaryota</taxon>
        <taxon>Metazoa</taxon>
        <taxon>Ecdysozoa</taxon>
        <taxon>Nematoda</taxon>
        <taxon>Chromadorea</taxon>
        <taxon>Rhabditida</taxon>
        <taxon>Tylenchina</taxon>
        <taxon>Panagrolaimomorpha</taxon>
        <taxon>Panagrolaimoidea</taxon>
        <taxon>Panagrolaimidae</taxon>
        <taxon>Panagrolaimus</taxon>
    </lineage>
</organism>
<proteinExistence type="predicted"/>
<dbReference type="WBParaSite" id="ES5_v2.g25498.t1">
    <property type="protein sequence ID" value="ES5_v2.g25498.t1"/>
    <property type="gene ID" value="ES5_v2.g25498"/>
</dbReference>